<feature type="compositionally biased region" description="Basic and acidic residues" evidence="1">
    <location>
        <begin position="169"/>
        <end position="180"/>
    </location>
</feature>
<keyword evidence="3" id="KW-1185">Reference proteome</keyword>
<name>W2RP07_CYPE1</name>
<organism evidence="2 3">
    <name type="scientific">Cyphellophora europaea (strain CBS 101466)</name>
    <name type="common">Phialophora europaea</name>
    <dbReference type="NCBI Taxonomy" id="1220924"/>
    <lineage>
        <taxon>Eukaryota</taxon>
        <taxon>Fungi</taxon>
        <taxon>Dikarya</taxon>
        <taxon>Ascomycota</taxon>
        <taxon>Pezizomycotina</taxon>
        <taxon>Eurotiomycetes</taxon>
        <taxon>Chaetothyriomycetidae</taxon>
        <taxon>Chaetothyriales</taxon>
        <taxon>Cyphellophoraceae</taxon>
        <taxon>Cyphellophora</taxon>
    </lineage>
</organism>
<dbReference type="EMBL" id="KB822724">
    <property type="protein sequence ID" value="ETN37408.1"/>
    <property type="molecule type" value="Genomic_DNA"/>
</dbReference>
<accession>W2RP07</accession>
<dbReference type="eggNOG" id="ENOG502RG1G">
    <property type="taxonomic scope" value="Eukaryota"/>
</dbReference>
<evidence type="ECO:0008006" key="4">
    <source>
        <dbReference type="Google" id="ProtNLM"/>
    </source>
</evidence>
<dbReference type="InterPro" id="IPR014347">
    <property type="entry name" value="Tautomerase/MIF_sf"/>
</dbReference>
<gene>
    <name evidence="2" type="ORF">HMPREF1541_08399</name>
</gene>
<evidence type="ECO:0000313" key="3">
    <source>
        <dbReference type="Proteomes" id="UP000030752"/>
    </source>
</evidence>
<dbReference type="OrthoDB" id="9981319at2759"/>
<dbReference type="VEuPathDB" id="FungiDB:HMPREF1541_08399"/>
<dbReference type="Gene3D" id="3.30.429.10">
    <property type="entry name" value="Macrophage Migration Inhibitory Factor"/>
    <property type="match status" value="2"/>
</dbReference>
<evidence type="ECO:0000313" key="2">
    <source>
        <dbReference type="EMBL" id="ETN37408.1"/>
    </source>
</evidence>
<evidence type="ECO:0000256" key="1">
    <source>
        <dbReference type="SAM" id="MobiDB-lite"/>
    </source>
</evidence>
<feature type="region of interest" description="Disordered" evidence="1">
    <location>
        <begin position="160"/>
        <end position="186"/>
    </location>
</feature>
<dbReference type="GeneID" id="19975738"/>
<proteinExistence type="predicted"/>
<dbReference type="InParanoid" id="W2RP07"/>
<dbReference type="RefSeq" id="XP_008720940.1">
    <property type="nucleotide sequence ID" value="XM_008722718.1"/>
</dbReference>
<dbReference type="HOGENOM" id="CLU_088298_0_0_1"/>
<dbReference type="Proteomes" id="UP000030752">
    <property type="component" value="Unassembled WGS sequence"/>
</dbReference>
<reference evidence="2 3" key="1">
    <citation type="submission" date="2013-03" db="EMBL/GenBank/DDBJ databases">
        <title>The Genome Sequence of Phialophora europaea CBS 101466.</title>
        <authorList>
            <consortium name="The Broad Institute Genomics Platform"/>
            <person name="Cuomo C."/>
            <person name="de Hoog S."/>
            <person name="Gorbushina A."/>
            <person name="Walker B."/>
            <person name="Young S.K."/>
            <person name="Zeng Q."/>
            <person name="Gargeya S."/>
            <person name="Fitzgerald M."/>
            <person name="Haas B."/>
            <person name="Abouelleil A."/>
            <person name="Allen A.W."/>
            <person name="Alvarado L."/>
            <person name="Arachchi H.M."/>
            <person name="Berlin A.M."/>
            <person name="Chapman S.B."/>
            <person name="Gainer-Dewar J."/>
            <person name="Goldberg J."/>
            <person name="Griggs A."/>
            <person name="Gujja S."/>
            <person name="Hansen M."/>
            <person name="Howarth C."/>
            <person name="Imamovic A."/>
            <person name="Ireland A."/>
            <person name="Larimer J."/>
            <person name="McCowan C."/>
            <person name="Murphy C."/>
            <person name="Pearson M."/>
            <person name="Poon T.W."/>
            <person name="Priest M."/>
            <person name="Roberts A."/>
            <person name="Saif S."/>
            <person name="Shea T."/>
            <person name="Sisk P."/>
            <person name="Sykes S."/>
            <person name="Wortman J."/>
            <person name="Nusbaum C."/>
            <person name="Birren B."/>
        </authorList>
    </citation>
    <scope>NUCLEOTIDE SEQUENCE [LARGE SCALE GENOMIC DNA]</scope>
    <source>
        <strain evidence="2 3">CBS 101466</strain>
    </source>
</reference>
<protein>
    <recommendedName>
        <fullName evidence="4">Tautomerase cis-CaaD-like domain-containing protein</fullName>
    </recommendedName>
</protein>
<dbReference type="AlphaFoldDB" id="W2RP07"/>
<sequence>MPIYEVHHSYPLTHEHKQGLATAICKLHCTAFVSNFPPSPKPCYRFLPLQHHPYNTNTNRHPLSEPSLHPPQTPLTLPTLPQSPKKLTLPLLIQQTTPSFFVHTIFKSHDASDRSYFVAGQARETCTNRIVAQVRTSAKRSRADFDALAEKIETAWYDELKGGPVDDDEKSKNKGKRPGEVDESEREAEAKRLLMITFYPMIAAREAGMTIPEAGDEAAFFKEQMPYMRRMADEKGLEDFKDMLQELEEREDLKKLVS</sequence>